<comment type="caution">
    <text evidence="3">The sequence shown here is derived from an EMBL/GenBank/DDBJ whole genome shotgun (WGS) entry which is preliminary data.</text>
</comment>
<evidence type="ECO:0000313" key="3">
    <source>
        <dbReference type="EMBL" id="CAG2190670.1"/>
    </source>
</evidence>
<keyword evidence="4" id="KW-1185">Reference proteome</keyword>
<dbReference type="GO" id="GO:0001729">
    <property type="term" value="F:ceramide kinase activity"/>
    <property type="evidence" value="ECO:0007669"/>
    <property type="project" value="TreeGrafter"/>
</dbReference>
<dbReference type="PANTHER" id="PTHR12358">
    <property type="entry name" value="SPHINGOSINE KINASE"/>
    <property type="match status" value="1"/>
</dbReference>
<organism evidence="3 4">
    <name type="scientific">Mytilus edulis</name>
    <name type="common">Blue mussel</name>
    <dbReference type="NCBI Taxonomy" id="6550"/>
    <lineage>
        <taxon>Eukaryota</taxon>
        <taxon>Metazoa</taxon>
        <taxon>Spiralia</taxon>
        <taxon>Lophotrochozoa</taxon>
        <taxon>Mollusca</taxon>
        <taxon>Bivalvia</taxon>
        <taxon>Autobranchia</taxon>
        <taxon>Pteriomorphia</taxon>
        <taxon>Mytilida</taxon>
        <taxon>Mytiloidea</taxon>
        <taxon>Mytilidae</taxon>
        <taxon>Mytilinae</taxon>
        <taxon>Mytilus</taxon>
    </lineage>
</organism>
<feature type="region of interest" description="Disordered" evidence="1">
    <location>
        <begin position="579"/>
        <end position="637"/>
    </location>
</feature>
<gene>
    <name evidence="3" type="ORF">MEDL_5959</name>
</gene>
<protein>
    <recommendedName>
        <fullName evidence="2">Ceramide kinase C-terminal domain-containing protein</fullName>
    </recommendedName>
</protein>
<proteinExistence type="predicted"/>
<dbReference type="OrthoDB" id="6104986at2759"/>
<evidence type="ECO:0000256" key="1">
    <source>
        <dbReference type="SAM" id="MobiDB-lite"/>
    </source>
</evidence>
<feature type="compositionally biased region" description="Acidic residues" evidence="1">
    <location>
        <begin position="597"/>
        <end position="614"/>
    </location>
</feature>
<evidence type="ECO:0000259" key="2">
    <source>
        <dbReference type="Pfam" id="PF19280"/>
    </source>
</evidence>
<name>A0A8S3Q5Z9_MYTED</name>
<dbReference type="EMBL" id="CAJPWZ010000338">
    <property type="protein sequence ID" value="CAG2190670.1"/>
    <property type="molecule type" value="Genomic_DNA"/>
</dbReference>
<dbReference type="Proteomes" id="UP000683360">
    <property type="component" value="Unassembled WGS sequence"/>
</dbReference>
<feature type="domain" description="Ceramide kinase C-terminal" evidence="2">
    <location>
        <begin position="430"/>
        <end position="551"/>
    </location>
</feature>
<dbReference type="Gene3D" id="2.60.200.40">
    <property type="match status" value="1"/>
</dbReference>
<dbReference type="GO" id="GO:0016020">
    <property type="term" value="C:membrane"/>
    <property type="evidence" value="ECO:0007669"/>
    <property type="project" value="GOC"/>
</dbReference>
<dbReference type="PANTHER" id="PTHR12358:SF26">
    <property type="entry name" value="CERAMIDE KINASE-LIKE PROTEIN"/>
    <property type="match status" value="1"/>
</dbReference>
<dbReference type="InterPro" id="IPR045363">
    <property type="entry name" value="CERK_C"/>
</dbReference>
<reference evidence="3" key="1">
    <citation type="submission" date="2021-03" db="EMBL/GenBank/DDBJ databases">
        <authorList>
            <person name="Bekaert M."/>
        </authorList>
    </citation>
    <scope>NUCLEOTIDE SEQUENCE</scope>
</reference>
<dbReference type="InterPro" id="IPR050187">
    <property type="entry name" value="Lipid_Phosphate_FormReg"/>
</dbReference>
<dbReference type="AlphaFoldDB" id="A0A8S3Q5Z9"/>
<dbReference type="SUPFAM" id="SSF111331">
    <property type="entry name" value="NAD kinase/diacylglycerol kinase-like"/>
    <property type="match status" value="1"/>
</dbReference>
<accession>A0A8S3Q5Z9</accession>
<dbReference type="Pfam" id="PF19280">
    <property type="entry name" value="CERK_C"/>
    <property type="match status" value="1"/>
</dbReference>
<dbReference type="GO" id="GO:0006672">
    <property type="term" value="P:ceramide metabolic process"/>
    <property type="evidence" value="ECO:0007669"/>
    <property type="project" value="TreeGrafter"/>
</dbReference>
<dbReference type="InterPro" id="IPR016064">
    <property type="entry name" value="NAD/diacylglycerol_kinase_sf"/>
</dbReference>
<sequence length="735" mass="83054">MAGTRAPKQWSLSKVETITSFEAWRQNLQYTLSLDQNFAAFLVDGFTWLKKTNANPLRGIADDGEAVAEANRRTAAQKCTHLDLMLGQIANYCPIISRNTIIKNSTSINSIWQSIRLHYGFQSTGGHFLDFNSIFLEPDERPEDLFQRLASFIEDNMLRAGGNIHHHGEVPEADEELSPSLENLIVLTWLRLINRDLPNLVKQRYGTELRSKTLASLKPEISQALDSLLDEIHSATDAKVLRASIKDKHFDRSAKKTGSIRTGRQIKCCILCKQAGRPSQHFLSTCKYLPDEDKQYMSRVRQSYCTEVGDSTTNQAAKSVLGQLDPVSAAINIILGRTAAVDVISIFHKDKFLQWGLGSKGLDAAVVKALSKSKFRMYECDIEYLPADPLSSEQQYTVCRTGCDVCVPVDASKQDDNTSDVVEECIVQPFNSSNNSNDFNSLSDTEQLSEEVLEDNPWKASKGSYYHVGLYSIPGNCEVAPEGLSKFTHLSDGAMELVLVKDCSRRDFIRYLKRHGNHKNQFDFPFVEIHRVKDVRFKPRYPMGWNYKDTTYNEVEDRMKSIEHRMSVQGVKSGDAFIIDGENGSIHTPSPRRADSVEDLDDLDDTDEDDEVDDVSPPGSRTGSGNKNNNIYKRKDNVLVNSAPQDQQLVGMQYRQTFADEERWRRKKKVLKKEEKKRIKEESKIQTVWNIDNEICDDTLLTFRVHHGLLSVYGVGLSPDTVFINSPLSCLPLIN</sequence>
<evidence type="ECO:0000313" key="4">
    <source>
        <dbReference type="Proteomes" id="UP000683360"/>
    </source>
</evidence>
<feature type="compositionally biased region" description="Polar residues" evidence="1">
    <location>
        <begin position="619"/>
        <end position="631"/>
    </location>
</feature>